<dbReference type="PIRSF" id="PIRSF001365">
    <property type="entry name" value="DHDPS"/>
    <property type="match status" value="1"/>
</dbReference>
<dbReference type="InterPro" id="IPR002220">
    <property type="entry name" value="DapA-like"/>
</dbReference>
<evidence type="ECO:0000256" key="10">
    <source>
        <dbReference type="ARBA" id="ARBA00023270"/>
    </source>
</evidence>
<dbReference type="Pfam" id="PF00701">
    <property type="entry name" value="DHDPS"/>
    <property type="match status" value="1"/>
</dbReference>
<evidence type="ECO:0000256" key="13">
    <source>
        <dbReference type="PIRNR" id="PIRNR001365"/>
    </source>
</evidence>
<dbReference type="GO" id="GO:0019877">
    <property type="term" value="P:diaminopimelate biosynthetic process"/>
    <property type="evidence" value="ECO:0007669"/>
    <property type="project" value="UniProtKB-UniRule"/>
</dbReference>
<evidence type="ECO:0000256" key="16">
    <source>
        <dbReference type="PIRSR" id="PIRSR001365-3"/>
    </source>
</evidence>
<dbReference type="GO" id="GO:0005829">
    <property type="term" value="C:cytosol"/>
    <property type="evidence" value="ECO:0007669"/>
    <property type="project" value="TreeGrafter"/>
</dbReference>
<feature type="site" description="L-lysine inhibitor binding" evidence="16">
    <location>
        <position position="86"/>
    </location>
</feature>
<reference evidence="18" key="1">
    <citation type="submission" date="2016-10" db="EMBL/GenBank/DDBJ databases">
        <authorList>
            <person name="Varghese N."/>
            <person name="Submissions S."/>
        </authorList>
    </citation>
    <scope>NUCLEOTIDE SEQUENCE [LARGE SCALE GENOMIC DNA]</scope>
    <source>
        <strain evidence="18">XJ109</strain>
    </source>
</reference>
<evidence type="ECO:0000256" key="6">
    <source>
        <dbReference type="ARBA" id="ARBA00022605"/>
    </source>
</evidence>
<evidence type="ECO:0000256" key="4">
    <source>
        <dbReference type="ARBA" id="ARBA00012086"/>
    </source>
</evidence>
<comment type="subcellular location">
    <subcellularLocation>
        <location evidence="12">Cytoplasm</location>
    </subcellularLocation>
</comment>
<evidence type="ECO:0000256" key="11">
    <source>
        <dbReference type="ARBA" id="ARBA00047836"/>
    </source>
</evidence>
<evidence type="ECO:0000256" key="9">
    <source>
        <dbReference type="ARBA" id="ARBA00023239"/>
    </source>
</evidence>
<comment type="subunit">
    <text evidence="12">Homotetramer; dimer of dimers.</text>
</comment>
<dbReference type="EC" id="4.3.3.7" evidence="4 12"/>
<feature type="site" description="Part of a proton relay during catalysis" evidence="12 16">
    <location>
        <position position="46"/>
    </location>
</feature>
<feature type="site" description="L-lysine inhibitor binding" evidence="16">
    <location>
        <position position="108"/>
    </location>
</feature>
<dbReference type="CDD" id="cd00950">
    <property type="entry name" value="DHDPS"/>
    <property type="match status" value="1"/>
</dbReference>
<dbReference type="Gene3D" id="3.20.20.70">
    <property type="entry name" value="Aldolase class I"/>
    <property type="match status" value="1"/>
</dbReference>
<dbReference type="PROSITE" id="PS00666">
    <property type="entry name" value="DHDPS_2"/>
    <property type="match status" value="1"/>
</dbReference>
<keyword evidence="8 12" id="KW-0457">Lysine biosynthesis</keyword>
<comment type="pathway">
    <text evidence="2 12">Amino-acid biosynthesis; L-lysine biosynthesis via DAP pathway; (S)-tetrahydrodipicolinate from L-aspartate: step 3/4.</text>
</comment>
<dbReference type="InterPro" id="IPR013785">
    <property type="entry name" value="Aldolase_TIM"/>
</dbReference>
<sequence length="292" mass="31860">MKQLVGTGVALVTPFHQDGSIDFAGLEKLVDYSINGGVEYLVILGTTAEAATLTKDEKKQVIETIKKANANRVPMVLGIGGNNTAEVIAEYKETDLSDYIAILTVSPYYNKPTQEGIYQHYKAIAESTEQNIILYNVPGRTGSNINPETTIRLANEFKNIVAIKEASPNFLQSTDIIRTNTREDFNIISGDDEYALPMTLAGGSGVISVIGQGIPEIFTDMIRKALNKDVDAAYTQHYKAVEITRAIFEEGNPCGIKAVLDNKGVCSPYTRLPLVPASEKLTEKINQLLAEI</sequence>
<keyword evidence="6 12" id="KW-0028">Amino-acid biosynthesis</keyword>
<keyword evidence="5 12" id="KW-0963">Cytoplasm</keyword>
<dbReference type="SMART" id="SM01130">
    <property type="entry name" value="DHDPS"/>
    <property type="match status" value="1"/>
</dbReference>
<comment type="similarity">
    <text evidence="3 12 13">Belongs to the DapA family.</text>
</comment>
<protein>
    <recommendedName>
        <fullName evidence="4 12">4-hydroxy-tetrahydrodipicolinate synthase</fullName>
        <shortName evidence="12">HTPA synthase</shortName>
        <ecNumber evidence="4 12">4.3.3.7</ecNumber>
    </recommendedName>
</protein>
<dbReference type="InterPro" id="IPR020625">
    <property type="entry name" value="Schiff_base-form_aldolases_AS"/>
</dbReference>
<comment type="catalytic activity">
    <reaction evidence="11 12">
        <text>L-aspartate 4-semialdehyde + pyruvate = (2S,4S)-4-hydroxy-2,3,4,5-tetrahydrodipicolinate + H2O + H(+)</text>
        <dbReference type="Rhea" id="RHEA:34171"/>
        <dbReference type="ChEBI" id="CHEBI:15361"/>
        <dbReference type="ChEBI" id="CHEBI:15377"/>
        <dbReference type="ChEBI" id="CHEBI:15378"/>
        <dbReference type="ChEBI" id="CHEBI:67139"/>
        <dbReference type="ChEBI" id="CHEBI:537519"/>
        <dbReference type="EC" id="4.3.3.7"/>
    </reaction>
</comment>
<keyword evidence="18" id="KW-1185">Reference proteome</keyword>
<dbReference type="Proteomes" id="UP000199149">
    <property type="component" value="Unassembled WGS sequence"/>
</dbReference>
<dbReference type="PRINTS" id="PR00146">
    <property type="entry name" value="DHPICSNTHASE"/>
</dbReference>
<evidence type="ECO:0000256" key="1">
    <source>
        <dbReference type="ARBA" id="ARBA00003294"/>
    </source>
</evidence>
<evidence type="ECO:0000256" key="3">
    <source>
        <dbReference type="ARBA" id="ARBA00007592"/>
    </source>
</evidence>
<feature type="site" description="L-lysine inhibitor binding; via carbonyl oxygen" evidence="16">
    <location>
        <position position="51"/>
    </location>
</feature>
<feature type="active site" description="Schiff-base intermediate with substrate" evidence="12 14">
    <location>
        <position position="164"/>
    </location>
</feature>
<dbReference type="RefSeq" id="WP_092907816.1">
    <property type="nucleotide sequence ID" value="NZ_FOUZ01000006.1"/>
</dbReference>
<evidence type="ECO:0000256" key="7">
    <source>
        <dbReference type="ARBA" id="ARBA00022915"/>
    </source>
</evidence>
<dbReference type="HAMAP" id="MF_00418">
    <property type="entry name" value="DapA"/>
    <property type="match status" value="1"/>
</dbReference>
<organism evidence="17 18">
    <name type="scientific">Algoriella xinjiangensis</name>
    <dbReference type="NCBI Taxonomy" id="684065"/>
    <lineage>
        <taxon>Bacteria</taxon>
        <taxon>Pseudomonadati</taxon>
        <taxon>Bacteroidota</taxon>
        <taxon>Flavobacteriia</taxon>
        <taxon>Flavobacteriales</taxon>
        <taxon>Weeksellaceae</taxon>
        <taxon>Algoriella</taxon>
    </lineage>
</organism>
<dbReference type="GO" id="GO:0009089">
    <property type="term" value="P:lysine biosynthetic process via diaminopimelate"/>
    <property type="evidence" value="ECO:0007669"/>
    <property type="project" value="UniProtKB-UniRule"/>
</dbReference>
<evidence type="ECO:0000256" key="2">
    <source>
        <dbReference type="ARBA" id="ARBA00005120"/>
    </source>
</evidence>
<evidence type="ECO:0000313" key="17">
    <source>
        <dbReference type="EMBL" id="SFN05941.1"/>
    </source>
</evidence>
<comment type="function">
    <text evidence="1 12">Catalyzes the condensation of (S)-aspartate-beta-semialdehyde [(S)-ASA] and pyruvate to 4-hydroxy-tetrahydrodipicolinate (HTPA).</text>
</comment>
<dbReference type="InterPro" id="IPR005263">
    <property type="entry name" value="DapA"/>
</dbReference>
<dbReference type="AlphaFoldDB" id="A0A1I4VXG8"/>
<evidence type="ECO:0000256" key="14">
    <source>
        <dbReference type="PIRSR" id="PIRSR001365-1"/>
    </source>
</evidence>
<proteinExistence type="inferred from homology"/>
<evidence type="ECO:0000256" key="12">
    <source>
        <dbReference type="HAMAP-Rule" id="MF_00418"/>
    </source>
</evidence>
<evidence type="ECO:0000313" key="18">
    <source>
        <dbReference type="Proteomes" id="UP000199149"/>
    </source>
</evidence>
<dbReference type="GO" id="GO:0008840">
    <property type="term" value="F:4-hydroxy-tetrahydrodipicolinate synthase activity"/>
    <property type="evidence" value="ECO:0007669"/>
    <property type="project" value="UniProtKB-UniRule"/>
</dbReference>
<gene>
    <name evidence="12" type="primary">dapA</name>
    <name evidence="17" type="ORF">SAMN05421738_10635</name>
</gene>
<dbReference type="UniPathway" id="UPA00034">
    <property type="reaction ID" value="UER00017"/>
</dbReference>
<dbReference type="NCBIfam" id="TIGR00674">
    <property type="entry name" value="dapA"/>
    <property type="match status" value="1"/>
</dbReference>
<feature type="binding site" evidence="12 15">
    <location>
        <position position="47"/>
    </location>
    <ligand>
        <name>pyruvate</name>
        <dbReference type="ChEBI" id="CHEBI:15361"/>
    </ligand>
</feature>
<comment type="caution">
    <text evidence="12">Was originally thought to be a dihydrodipicolinate synthase (DHDPS), catalyzing the condensation of (S)-aspartate-beta-semialdehyde [(S)-ASA] and pyruvate to dihydrodipicolinate (DHDP). However, it was shown in E.coli that the product of the enzymatic reaction is not dihydrodipicolinate but in fact (4S)-4-hydroxy-2,3,4,5-tetrahydro-(2S)-dipicolinic acid (HTPA), and that the consecutive dehydration reaction leading to DHDP is not spontaneous but catalyzed by DapB.</text>
</comment>
<feature type="active site" description="Proton donor/acceptor" evidence="12 14">
    <location>
        <position position="135"/>
    </location>
</feature>
<evidence type="ECO:0000256" key="5">
    <source>
        <dbReference type="ARBA" id="ARBA00022490"/>
    </source>
</evidence>
<name>A0A1I4VXG8_9FLAO</name>
<keyword evidence="10 12" id="KW-0704">Schiff base</keyword>
<feature type="binding site" evidence="12 15">
    <location>
        <position position="207"/>
    </location>
    <ligand>
        <name>pyruvate</name>
        <dbReference type="ChEBI" id="CHEBI:15361"/>
    </ligand>
</feature>
<dbReference type="SUPFAM" id="SSF51569">
    <property type="entry name" value="Aldolase"/>
    <property type="match status" value="1"/>
</dbReference>
<dbReference type="PANTHER" id="PTHR12128">
    <property type="entry name" value="DIHYDRODIPICOLINATE SYNTHASE"/>
    <property type="match status" value="1"/>
</dbReference>
<evidence type="ECO:0000256" key="15">
    <source>
        <dbReference type="PIRSR" id="PIRSR001365-2"/>
    </source>
</evidence>
<evidence type="ECO:0000256" key="8">
    <source>
        <dbReference type="ARBA" id="ARBA00023154"/>
    </source>
</evidence>
<dbReference type="STRING" id="684065.SAMN05421738_10635"/>
<accession>A0A1I4VXG8</accession>
<dbReference type="PANTHER" id="PTHR12128:SF66">
    <property type="entry name" value="4-HYDROXY-2-OXOGLUTARATE ALDOLASE, MITOCHONDRIAL"/>
    <property type="match status" value="1"/>
</dbReference>
<feature type="site" description="Part of a proton relay during catalysis" evidence="12 16">
    <location>
        <position position="109"/>
    </location>
</feature>
<keyword evidence="9 12" id="KW-0456">Lyase</keyword>
<dbReference type="OrthoDB" id="9782828at2"/>
<feature type="site" description="L-lysine inhibitor binding" evidence="16">
    <location>
        <position position="82"/>
    </location>
</feature>
<dbReference type="EMBL" id="FOUZ01000006">
    <property type="protein sequence ID" value="SFN05941.1"/>
    <property type="molecule type" value="Genomic_DNA"/>
</dbReference>
<keyword evidence="7 12" id="KW-0220">Diaminopimelate biosynthesis</keyword>